<evidence type="ECO:0000256" key="1">
    <source>
        <dbReference type="SAM" id="MobiDB-lite"/>
    </source>
</evidence>
<dbReference type="CDD" id="cd00201">
    <property type="entry name" value="WW"/>
    <property type="match status" value="1"/>
</dbReference>
<evidence type="ECO:0000313" key="4">
    <source>
        <dbReference type="Proteomes" id="UP000693981"/>
    </source>
</evidence>
<evidence type="ECO:0000313" key="3">
    <source>
        <dbReference type="EMBL" id="KAG7397868.1"/>
    </source>
</evidence>
<reference evidence="3" key="1">
    <citation type="submission" date="2021-02" db="EMBL/GenBank/DDBJ databases">
        <authorList>
            <person name="Palmer J.M."/>
        </authorList>
    </citation>
    <scope>NUCLEOTIDE SEQUENCE</scope>
    <source>
        <strain evidence="3">SCRP23</strain>
    </source>
</reference>
<dbReference type="OrthoDB" id="64552at2759"/>
<name>A0A8T1X059_9STRA</name>
<dbReference type="Pfam" id="PF00397">
    <property type="entry name" value="WW"/>
    <property type="match status" value="1"/>
</dbReference>
<keyword evidence="4" id="KW-1185">Reference proteome</keyword>
<feature type="domain" description="WW" evidence="2">
    <location>
        <begin position="143"/>
        <end position="176"/>
    </location>
</feature>
<dbReference type="PROSITE" id="PS50096">
    <property type="entry name" value="IQ"/>
    <property type="match status" value="1"/>
</dbReference>
<dbReference type="Pfam" id="PF00612">
    <property type="entry name" value="IQ"/>
    <property type="match status" value="1"/>
</dbReference>
<feature type="region of interest" description="Disordered" evidence="1">
    <location>
        <begin position="1"/>
        <end position="29"/>
    </location>
</feature>
<dbReference type="Proteomes" id="UP000693981">
    <property type="component" value="Unassembled WGS sequence"/>
</dbReference>
<sequence>MRGAGRRGGAGGHRGGSHGRRSVANNGLSDPKTSLVDEWRAHEEDCAARVLQNQFRAFLSRQRMARLLLSVYEKHYDSVRKQYFYVNTLTNVSTWEKPLLLVRFLPGDRDVARGIAELSPKEAALCIQRVIRAFLAKKTIRQLVRENYMKLFDPESKGFYYLNTRTGERSEHKPPFFRPMASTGDSTNYSYKQAPSRNKIDDEDDLEIEPFYFRKAVCKISSEGNPHGSGVLGRFCGILCILTDGKTLANENAALTARVVCNYAEERVSFPVVLASETLFAGIKMQDEQATRLQPLAQSSRLQTPKKKSQKPHFDFAMCAVNERQFLLAAGDNVVPLRFEMTDRKLGCGESESLRLGEPLEVVGHPHGKLQVLHHRNFDRFVPNSINPQHLQYDRVMESGAAGSGVFTRGGKFVGIHSFAGLTEPPPLSCWFIKPVLDTALALVSTSMAEMPVASAFAQM</sequence>
<evidence type="ECO:0000259" key="2">
    <source>
        <dbReference type="SMART" id="SM00456"/>
    </source>
</evidence>
<gene>
    <name evidence="3" type="primary">TSTD2_3</name>
    <name evidence="3" type="ORF">PHYBOEH_012059</name>
</gene>
<organism evidence="3 4">
    <name type="scientific">Phytophthora boehmeriae</name>
    <dbReference type="NCBI Taxonomy" id="109152"/>
    <lineage>
        <taxon>Eukaryota</taxon>
        <taxon>Sar</taxon>
        <taxon>Stramenopiles</taxon>
        <taxon>Oomycota</taxon>
        <taxon>Peronosporomycetes</taxon>
        <taxon>Peronosporales</taxon>
        <taxon>Peronosporaceae</taxon>
        <taxon>Phytophthora</taxon>
    </lineage>
</organism>
<comment type="caution">
    <text evidence="3">The sequence shown here is derived from an EMBL/GenBank/DDBJ whole genome shotgun (WGS) entry which is preliminary data.</text>
</comment>
<proteinExistence type="predicted"/>
<protein>
    <submittedName>
        <fullName evidence="3">Thiosulfate sulfurtransferase (Rhodanese)-like domain-containing protein 2</fullName>
    </submittedName>
</protein>
<dbReference type="AlphaFoldDB" id="A0A8T1X059"/>
<dbReference type="InterPro" id="IPR001202">
    <property type="entry name" value="WW_dom"/>
</dbReference>
<accession>A0A8T1X059</accession>
<dbReference type="SMART" id="SM00456">
    <property type="entry name" value="WW"/>
    <property type="match status" value="2"/>
</dbReference>
<dbReference type="EMBL" id="JAGDFL010000098">
    <property type="protein sequence ID" value="KAG7397868.1"/>
    <property type="molecule type" value="Genomic_DNA"/>
</dbReference>
<dbReference type="InterPro" id="IPR000048">
    <property type="entry name" value="IQ_motif_EF-hand-BS"/>
</dbReference>
<feature type="domain" description="WW" evidence="2">
    <location>
        <begin position="67"/>
        <end position="100"/>
    </location>
</feature>
<feature type="compositionally biased region" description="Gly residues" evidence="1">
    <location>
        <begin position="1"/>
        <end position="14"/>
    </location>
</feature>